<gene>
    <name evidence="1" type="ORF">ANCCAN_07819</name>
</gene>
<comment type="caution">
    <text evidence="1">The sequence shown here is derived from an EMBL/GenBank/DDBJ whole genome shotgun (WGS) entry which is preliminary data.</text>
</comment>
<reference evidence="1 2" key="1">
    <citation type="submission" date="2014-10" db="EMBL/GenBank/DDBJ databases">
        <title>Draft genome of the hookworm Ancylostoma caninum.</title>
        <authorList>
            <person name="Mitreva M."/>
        </authorList>
    </citation>
    <scope>NUCLEOTIDE SEQUENCE [LARGE SCALE GENOMIC DNA]</scope>
    <source>
        <strain evidence="1 2">Baltimore</strain>
    </source>
</reference>
<keyword evidence="2" id="KW-1185">Reference proteome</keyword>
<dbReference type="STRING" id="29170.A0A368GSZ2"/>
<evidence type="ECO:0000313" key="1">
    <source>
        <dbReference type="EMBL" id="RCN46160.1"/>
    </source>
</evidence>
<dbReference type="Gene3D" id="2.60.40.1230">
    <property type="match status" value="1"/>
</dbReference>
<protein>
    <submittedName>
        <fullName evidence="1">Uncharacterized protein</fullName>
    </submittedName>
</protein>
<accession>A0A368GSZ2</accession>
<dbReference type="Proteomes" id="UP000252519">
    <property type="component" value="Unassembled WGS sequence"/>
</dbReference>
<evidence type="ECO:0000313" key="2">
    <source>
        <dbReference type="Proteomes" id="UP000252519"/>
    </source>
</evidence>
<proteinExistence type="predicted"/>
<sequence length="347" mass="38225">MYGFPWTSENCYSFGFKTVKPTLNDLCTSSSVSNVSISPLDSLGRSNFESDLLSILPERISFDPNAVQLANVPPRTVLNKQNIHIFLYSCVPQSHHPSSSTRSFIVAIINTNVEALRHLRLTMSTANKSMTPALPRKVKPPPQPTPSVLDDLTTLIDGDLFSKQPPPQTFKTVKPTLNDLCTSSSVSNVSISPLDSLGRSNFESDLLSILPERISFDPNAVQLANVPPRTVLNKQNIHIFLYSCVPQSHHPSSSTRSFIVAIINTNVETLRHLRLTMSTANKKASVRLQDKGSLELAGVTPKSPVATAYLMLCVLPLDDIHEVDLDFSLTYTQQFERSITGNIVLPL</sequence>
<dbReference type="AlphaFoldDB" id="A0A368GSZ2"/>
<name>A0A368GSZ2_ANCCA</name>
<organism evidence="1 2">
    <name type="scientific">Ancylostoma caninum</name>
    <name type="common">Dog hookworm</name>
    <dbReference type="NCBI Taxonomy" id="29170"/>
    <lineage>
        <taxon>Eukaryota</taxon>
        <taxon>Metazoa</taxon>
        <taxon>Ecdysozoa</taxon>
        <taxon>Nematoda</taxon>
        <taxon>Chromadorea</taxon>
        <taxon>Rhabditida</taxon>
        <taxon>Rhabditina</taxon>
        <taxon>Rhabditomorpha</taxon>
        <taxon>Strongyloidea</taxon>
        <taxon>Ancylostomatidae</taxon>
        <taxon>Ancylostomatinae</taxon>
        <taxon>Ancylostoma</taxon>
    </lineage>
</organism>
<dbReference type="EMBL" id="JOJR01000085">
    <property type="protein sequence ID" value="RCN46160.1"/>
    <property type="molecule type" value="Genomic_DNA"/>
</dbReference>
<dbReference type="OrthoDB" id="447025at2759"/>